<evidence type="ECO:0000256" key="9">
    <source>
        <dbReference type="RuleBase" id="RU366031"/>
    </source>
</evidence>
<keyword evidence="4 9" id="KW-0456">Lyase</keyword>
<proteinExistence type="inferred from homology"/>
<organism evidence="11 12">
    <name type="scientific">Staphylococcus delphini</name>
    <dbReference type="NCBI Taxonomy" id="53344"/>
    <lineage>
        <taxon>Bacteria</taxon>
        <taxon>Bacillati</taxon>
        <taxon>Bacillota</taxon>
        <taxon>Bacilli</taxon>
        <taxon>Bacillales</taxon>
        <taxon>Staphylococcaceae</taxon>
        <taxon>Staphylococcus</taxon>
        <taxon>Staphylococcus intermedius group</taxon>
    </lineage>
</organism>
<comment type="function">
    <text evidence="6 9">Catalyzes cyclization of the linear tetrapyrrole, hydroxymethylbilane, to the macrocyclic uroporphyrinogen III.</text>
</comment>
<dbReference type="GO" id="GO:0004852">
    <property type="term" value="F:uroporphyrinogen-III synthase activity"/>
    <property type="evidence" value="ECO:0007669"/>
    <property type="project" value="UniProtKB-UniRule"/>
</dbReference>
<dbReference type="CDD" id="cd06578">
    <property type="entry name" value="HemD"/>
    <property type="match status" value="1"/>
</dbReference>
<dbReference type="GO" id="GO:0006782">
    <property type="term" value="P:protoporphyrinogen IX biosynthetic process"/>
    <property type="evidence" value="ECO:0007669"/>
    <property type="project" value="UniProtKB-UniRule"/>
</dbReference>
<comment type="similarity">
    <text evidence="2 9">Belongs to the uroporphyrinogen-III synthase family.</text>
</comment>
<evidence type="ECO:0000256" key="5">
    <source>
        <dbReference type="ARBA" id="ARBA00023244"/>
    </source>
</evidence>
<dbReference type="PANTHER" id="PTHR38042">
    <property type="entry name" value="UROPORPHYRINOGEN-III SYNTHASE, CHLOROPLASTIC"/>
    <property type="match status" value="1"/>
</dbReference>
<dbReference type="GO" id="GO:0006780">
    <property type="term" value="P:uroporphyrinogen III biosynthetic process"/>
    <property type="evidence" value="ECO:0007669"/>
    <property type="project" value="UniProtKB-UniRule"/>
</dbReference>
<name>A0A2A4GXZ5_9STAP</name>
<accession>A0A2A4GXZ5</accession>
<comment type="caution">
    <text evidence="11">The sequence shown here is derived from an EMBL/GenBank/DDBJ whole genome shotgun (WGS) entry which is preliminary data.</text>
</comment>
<evidence type="ECO:0000256" key="7">
    <source>
        <dbReference type="ARBA" id="ARBA00040167"/>
    </source>
</evidence>
<evidence type="ECO:0000256" key="2">
    <source>
        <dbReference type="ARBA" id="ARBA00008133"/>
    </source>
</evidence>
<dbReference type="Proteomes" id="UP000218335">
    <property type="component" value="Unassembled WGS sequence"/>
</dbReference>
<dbReference type="UniPathway" id="UPA00251">
    <property type="reaction ID" value="UER00320"/>
</dbReference>
<gene>
    <name evidence="11" type="ORF">B5C08_05535</name>
</gene>
<evidence type="ECO:0000313" key="11">
    <source>
        <dbReference type="EMBL" id="PCF55503.1"/>
    </source>
</evidence>
<evidence type="ECO:0000256" key="4">
    <source>
        <dbReference type="ARBA" id="ARBA00023239"/>
    </source>
</evidence>
<evidence type="ECO:0000256" key="8">
    <source>
        <dbReference type="ARBA" id="ARBA00048617"/>
    </source>
</evidence>
<evidence type="ECO:0000313" key="12">
    <source>
        <dbReference type="Proteomes" id="UP000218335"/>
    </source>
</evidence>
<protein>
    <recommendedName>
        <fullName evidence="7 9">Uroporphyrinogen-III synthase</fullName>
        <ecNumber evidence="3 9">4.2.1.75</ecNumber>
    </recommendedName>
</protein>
<dbReference type="Gene3D" id="3.40.50.10090">
    <property type="match status" value="2"/>
</dbReference>
<dbReference type="InterPro" id="IPR003754">
    <property type="entry name" value="4pyrrol_synth_uPrphyn_synth"/>
</dbReference>
<dbReference type="PANTHER" id="PTHR38042:SF1">
    <property type="entry name" value="UROPORPHYRINOGEN-III SYNTHASE, CHLOROPLASTIC"/>
    <property type="match status" value="1"/>
</dbReference>
<dbReference type="AlphaFoldDB" id="A0A2A4GXZ5"/>
<dbReference type="InterPro" id="IPR036108">
    <property type="entry name" value="4pyrrol_syn_uPrphyn_synt_sf"/>
</dbReference>
<evidence type="ECO:0000256" key="6">
    <source>
        <dbReference type="ARBA" id="ARBA00037589"/>
    </source>
</evidence>
<keyword evidence="5 9" id="KW-0627">Porphyrin biosynthesis</keyword>
<dbReference type="InterPro" id="IPR039793">
    <property type="entry name" value="UROS/Hem4"/>
</dbReference>
<evidence type="ECO:0000256" key="1">
    <source>
        <dbReference type="ARBA" id="ARBA00004772"/>
    </source>
</evidence>
<dbReference type="EMBL" id="MWUU01000006">
    <property type="protein sequence ID" value="PCF55503.1"/>
    <property type="molecule type" value="Genomic_DNA"/>
</dbReference>
<dbReference type="EC" id="4.2.1.75" evidence="3 9"/>
<comment type="catalytic activity">
    <reaction evidence="8 9">
        <text>hydroxymethylbilane = uroporphyrinogen III + H2O</text>
        <dbReference type="Rhea" id="RHEA:18965"/>
        <dbReference type="ChEBI" id="CHEBI:15377"/>
        <dbReference type="ChEBI" id="CHEBI:57308"/>
        <dbReference type="ChEBI" id="CHEBI:57845"/>
        <dbReference type="EC" id="4.2.1.75"/>
    </reaction>
</comment>
<dbReference type="Pfam" id="PF02602">
    <property type="entry name" value="HEM4"/>
    <property type="match status" value="1"/>
</dbReference>
<reference evidence="11 12" key="1">
    <citation type="journal article" date="2017" name="PLoS ONE">
        <title>Development of a real-time PCR for detection of Staphylococcus pseudintermedius using a novel automated comparison of whole-genome sequences.</title>
        <authorList>
            <person name="Verstappen K.M."/>
            <person name="Huijbregts L."/>
            <person name="Spaninks M."/>
            <person name="Wagenaar J.A."/>
            <person name="Fluit A.C."/>
            <person name="Duim B."/>
        </authorList>
    </citation>
    <scope>NUCLEOTIDE SEQUENCE [LARGE SCALE GENOMIC DNA]</scope>
    <source>
        <strain evidence="11 12">215070706401-1</strain>
    </source>
</reference>
<dbReference type="SUPFAM" id="SSF69618">
    <property type="entry name" value="HemD-like"/>
    <property type="match status" value="1"/>
</dbReference>
<evidence type="ECO:0000256" key="3">
    <source>
        <dbReference type="ARBA" id="ARBA00013109"/>
    </source>
</evidence>
<comment type="pathway">
    <text evidence="1 9">Porphyrin-containing compound metabolism; protoporphyrin-IX biosynthesis; coproporphyrinogen-III from 5-aminolevulinate: step 3/4.</text>
</comment>
<sequence length="226" mass="26016">MMKPIIVMTQTKRYDDQRAEIVHLPFVTTEPLPFEQSMLRRHYDWLVFTSQNAVTHFLPYLKQLNFNGLAVIGEKTKAFCESQGLQVDFYPADYSQEGFLEAFPTQQGQHILIPSSQRARPLLHETLQARGFNVEKIDLYTSRFLMENVKEAKARIEQGQVDALTFASASAVKAFFDDDTPLNFERYYAIGQQTARQIQDYGESCSIADIQTLESMVTKILEERVQ</sequence>
<feature type="domain" description="Tetrapyrrole biosynthesis uroporphyrinogen III synthase" evidence="10">
    <location>
        <begin position="17"/>
        <end position="217"/>
    </location>
</feature>
<evidence type="ECO:0000259" key="10">
    <source>
        <dbReference type="Pfam" id="PF02602"/>
    </source>
</evidence>